<dbReference type="InterPro" id="IPR017871">
    <property type="entry name" value="ABC_transporter-like_CS"/>
</dbReference>
<dbReference type="GO" id="GO:0015421">
    <property type="term" value="F:ABC-type oligopeptide transporter activity"/>
    <property type="evidence" value="ECO:0007669"/>
    <property type="project" value="TreeGrafter"/>
</dbReference>
<dbReference type="OrthoDB" id="6500128at2759"/>
<dbReference type="CDD" id="cd18578">
    <property type="entry name" value="ABC_6TM_Pgp_ABCB1_D2_like"/>
    <property type="match status" value="1"/>
</dbReference>
<dbReference type="GO" id="GO:0016887">
    <property type="term" value="F:ATP hydrolysis activity"/>
    <property type="evidence" value="ECO:0007669"/>
    <property type="project" value="InterPro"/>
</dbReference>
<feature type="transmembrane region" description="Helical" evidence="10">
    <location>
        <begin position="929"/>
        <end position="946"/>
    </location>
</feature>
<dbReference type="InterPro" id="IPR027417">
    <property type="entry name" value="P-loop_NTPase"/>
</dbReference>
<evidence type="ECO:0000256" key="5">
    <source>
        <dbReference type="ARBA" id="ARBA00022741"/>
    </source>
</evidence>
<feature type="domain" description="ABC transmembrane type-1" evidence="12">
    <location>
        <begin position="22"/>
        <end position="316"/>
    </location>
</feature>
<dbReference type="Pfam" id="PF00005">
    <property type="entry name" value="ABC_tran"/>
    <property type="match status" value="3"/>
</dbReference>
<feature type="transmembrane region" description="Helical" evidence="10">
    <location>
        <begin position="20"/>
        <end position="45"/>
    </location>
</feature>
<dbReference type="Gene3D" id="3.40.50.300">
    <property type="entry name" value="P-loop containing nucleotide triphosphate hydrolases"/>
    <property type="match status" value="3"/>
</dbReference>
<evidence type="ECO:0000259" key="11">
    <source>
        <dbReference type="PROSITE" id="PS50893"/>
    </source>
</evidence>
<feature type="coiled-coil region" evidence="9">
    <location>
        <begin position="1152"/>
        <end position="1193"/>
    </location>
</feature>
<dbReference type="PANTHER" id="PTHR43394">
    <property type="entry name" value="ATP-DEPENDENT PERMEASE MDL1, MITOCHONDRIAL"/>
    <property type="match status" value="1"/>
</dbReference>
<dbReference type="SMART" id="SM00382">
    <property type="entry name" value="AAA"/>
    <property type="match status" value="2"/>
</dbReference>
<evidence type="ECO:0000313" key="14">
    <source>
        <dbReference type="Proteomes" id="UP000039865"/>
    </source>
</evidence>
<evidence type="ECO:0000256" key="1">
    <source>
        <dbReference type="ARBA" id="ARBA00004141"/>
    </source>
</evidence>
<feature type="coiled-coil region" evidence="9">
    <location>
        <begin position="218"/>
        <end position="245"/>
    </location>
</feature>
<name>A0A078APJ0_STYLE</name>
<dbReference type="Pfam" id="PF00664">
    <property type="entry name" value="ABC_membrane"/>
    <property type="match status" value="2"/>
</dbReference>
<feature type="transmembrane region" description="Helical" evidence="10">
    <location>
        <begin position="65"/>
        <end position="87"/>
    </location>
</feature>
<feature type="transmembrane region" description="Helical" evidence="10">
    <location>
        <begin position="167"/>
        <end position="185"/>
    </location>
</feature>
<keyword evidence="4 10" id="KW-0812">Transmembrane</keyword>
<feature type="coiled-coil region" evidence="9">
    <location>
        <begin position="616"/>
        <end position="664"/>
    </location>
</feature>
<dbReference type="InterPro" id="IPR003439">
    <property type="entry name" value="ABC_transporter-like_ATP-bd"/>
</dbReference>
<evidence type="ECO:0000256" key="10">
    <source>
        <dbReference type="SAM" id="Phobius"/>
    </source>
</evidence>
<feature type="domain" description="ABC transporter" evidence="11">
    <location>
        <begin position="1021"/>
        <end position="1421"/>
    </location>
</feature>
<dbReference type="SUPFAM" id="SSF90123">
    <property type="entry name" value="ABC transporter transmembrane region"/>
    <property type="match status" value="2"/>
</dbReference>
<dbReference type="SUPFAM" id="SSF52540">
    <property type="entry name" value="P-loop containing nucleoside triphosphate hydrolases"/>
    <property type="match status" value="2"/>
</dbReference>
<dbReference type="EMBL" id="CCKQ01012671">
    <property type="protein sequence ID" value="CDW84290.1"/>
    <property type="molecule type" value="Genomic_DNA"/>
</dbReference>
<dbReference type="InterPro" id="IPR011527">
    <property type="entry name" value="ABC1_TM_dom"/>
</dbReference>
<feature type="domain" description="ABC transporter" evidence="11">
    <location>
        <begin position="351"/>
        <end position="590"/>
    </location>
</feature>
<reference evidence="13 14" key="1">
    <citation type="submission" date="2014-06" db="EMBL/GenBank/DDBJ databases">
        <authorList>
            <person name="Swart Estienne"/>
        </authorList>
    </citation>
    <scope>NUCLEOTIDE SEQUENCE [LARGE SCALE GENOMIC DNA]</scope>
    <source>
        <strain evidence="13 14">130c</strain>
    </source>
</reference>
<feature type="transmembrane region" description="Helical" evidence="10">
    <location>
        <begin position="681"/>
        <end position="701"/>
    </location>
</feature>
<evidence type="ECO:0000313" key="13">
    <source>
        <dbReference type="EMBL" id="CDW84290.1"/>
    </source>
</evidence>
<evidence type="ECO:0000256" key="4">
    <source>
        <dbReference type="ARBA" id="ARBA00022692"/>
    </source>
</evidence>
<dbReference type="InParanoid" id="A0A078APJ0"/>
<dbReference type="OMA" id="DLQWHES"/>
<feature type="transmembrane region" description="Helical" evidence="10">
    <location>
        <begin position="802"/>
        <end position="821"/>
    </location>
</feature>
<dbReference type="Proteomes" id="UP000039865">
    <property type="component" value="Unassembled WGS sequence"/>
</dbReference>
<feature type="transmembrane region" description="Helical" evidence="10">
    <location>
        <begin position="827"/>
        <end position="849"/>
    </location>
</feature>
<keyword evidence="14" id="KW-1185">Reference proteome</keyword>
<keyword evidence="7 10" id="KW-1133">Transmembrane helix</keyword>
<dbReference type="GO" id="GO:0005743">
    <property type="term" value="C:mitochondrial inner membrane"/>
    <property type="evidence" value="ECO:0007669"/>
    <property type="project" value="TreeGrafter"/>
</dbReference>
<feature type="transmembrane region" description="Helical" evidence="10">
    <location>
        <begin position="290"/>
        <end position="308"/>
    </location>
</feature>
<dbReference type="PANTHER" id="PTHR43394:SF27">
    <property type="entry name" value="ATP-DEPENDENT TRANSLOCASE ABCB1-LIKE"/>
    <property type="match status" value="1"/>
</dbReference>
<feature type="domain" description="ABC transmembrane type-1" evidence="12">
    <location>
        <begin position="682"/>
        <end position="981"/>
    </location>
</feature>
<dbReference type="FunCoup" id="A0A078APJ0">
    <property type="interactions" value="3"/>
</dbReference>
<evidence type="ECO:0000256" key="3">
    <source>
        <dbReference type="ARBA" id="ARBA00022448"/>
    </source>
</evidence>
<accession>A0A078APJ0</accession>
<keyword evidence="6" id="KW-0067">ATP-binding</keyword>
<evidence type="ECO:0000256" key="2">
    <source>
        <dbReference type="ARBA" id="ARBA00007577"/>
    </source>
</evidence>
<protein>
    <submittedName>
        <fullName evidence="13">Abc transporter</fullName>
    </submittedName>
</protein>
<dbReference type="PROSITE" id="PS50929">
    <property type="entry name" value="ABC_TM1F"/>
    <property type="match status" value="2"/>
</dbReference>
<dbReference type="GO" id="GO:0005524">
    <property type="term" value="F:ATP binding"/>
    <property type="evidence" value="ECO:0007669"/>
    <property type="project" value="UniProtKB-KW"/>
</dbReference>
<dbReference type="InterPro" id="IPR003593">
    <property type="entry name" value="AAA+_ATPase"/>
</dbReference>
<feature type="transmembrane region" description="Helical" evidence="10">
    <location>
        <begin position="141"/>
        <end position="161"/>
    </location>
</feature>
<dbReference type="InterPro" id="IPR039421">
    <property type="entry name" value="Type_1_exporter"/>
</dbReference>
<comment type="subcellular location">
    <subcellularLocation>
        <location evidence="1">Membrane</location>
        <topology evidence="1">Multi-pass membrane protein</topology>
    </subcellularLocation>
</comment>
<keyword evidence="9" id="KW-0175">Coiled coil</keyword>
<keyword evidence="3" id="KW-0813">Transport</keyword>
<evidence type="ECO:0000256" key="6">
    <source>
        <dbReference type="ARBA" id="ARBA00022840"/>
    </source>
</evidence>
<dbReference type="InterPro" id="IPR036640">
    <property type="entry name" value="ABC1_TM_sf"/>
</dbReference>
<organism evidence="13 14">
    <name type="scientific">Stylonychia lemnae</name>
    <name type="common">Ciliate</name>
    <dbReference type="NCBI Taxonomy" id="5949"/>
    <lineage>
        <taxon>Eukaryota</taxon>
        <taxon>Sar</taxon>
        <taxon>Alveolata</taxon>
        <taxon>Ciliophora</taxon>
        <taxon>Intramacronucleata</taxon>
        <taxon>Spirotrichea</taxon>
        <taxon>Stichotrichia</taxon>
        <taxon>Sporadotrichida</taxon>
        <taxon>Oxytrichidae</taxon>
        <taxon>Stylonychinae</taxon>
        <taxon>Stylonychia</taxon>
    </lineage>
</organism>
<gene>
    <name evidence="13" type="primary">Contig111.g136</name>
    <name evidence="13" type="ORF">STYLEM_13350</name>
</gene>
<evidence type="ECO:0000256" key="7">
    <source>
        <dbReference type="ARBA" id="ARBA00022989"/>
    </source>
</evidence>
<dbReference type="PROSITE" id="PS50893">
    <property type="entry name" value="ABC_TRANSPORTER_2"/>
    <property type="match status" value="2"/>
</dbReference>
<evidence type="ECO:0000256" key="8">
    <source>
        <dbReference type="ARBA" id="ARBA00023136"/>
    </source>
</evidence>
<dbReference type="CDD" id="cd18577">
    <property type="entry name" value="ABC_6TM_Pgp_ABCB1_D1_like"/>
    <property type="match status" value="1"/>
</dbReference>
<sequence>MQSVEFKRLFKDIAGSDKFLIIIGTISAILTGIFLPMFSFLLGDLADIFDPRNPRDQQEKALKSVSLQIGLLGFAVWLFSYIFFGFWQHAAENIVFKLRSQYLNCLLRQEIEDLDNMNIEQLPSQLSENFSIIQDSIGQKLSTIIFSISNILSGIVIALIYGPDLTGIFLVIFPILLAILFAIGIRVQKFSIRKQSVIQQMGGVVEECLMSIKLITSFSQEEKEIKKFEKLVEQAKEISDKSEHQIAAFIGLLKFVIFGFYAFESYLGTVYIQYNLFNASSGQDYTTGDIISVIMSFIYGTGTLFNISPNIQGIIKAKLVGKQIFDVIDKVQNNFSKQEGKIKNFEVNENIRFESVSFKYPKASKVTLQDASFTIQANQTTAIVGSSGSGKSTIIQLIERFYKLDSGSIFFDNLNIQDVDLRILRESIGLVQQEPVLIMGSIKDNILLGNKDASNDEIKNAVRVANAEFIYELQHSLDTYVGSSNILNLSGGQKQRIAIARALIKNPKVLILDEATSALDPKSEKDVQQALQNIQRSDKKLTIIIIAHRIQTIMAADNLIYLDKEHKIVQSQKDSDKYHQIIKILEQNNDWDDNSYSPFKIPKKLLQETSSSDKRNEELEQSFNKLNTNRNLQKNDLNDSQYILKEENSEIIKQQSSMQNLVKKQYGMKDIMKYYKPNFKVFLAFVATFLNAFSYPVYGYIFSKVCFVMLGFQSPTFVETRNIWCGSFMAITFLMGLFEYFKGSLLAQLSENLTFSIRKALFSSMIRQNIEWFDKKERAPGILSSMYHEDISQLKGLTSQTLGLILEALLCLFIGITLAFISNWKLALITISISPFLILGGVAEQMVYWNSLKNSAKQVQENEESMDPYDKANALLSDIIINYKTVISLGQKNIEFLVDQYKDLLQGPRKIGLRQAHFTGVIYGYSQSIRLLFIGFIFFIGTIFIFQHNESQEDCFVGIYTLFLSALQTGSLFTQVPSTSKSKKAANKILSIIDSSKDGLKVNSEKVVNYELTDTIKNGEIQFQNINFKYPSRDKIVLSNFSLKITQGCKVALVGHSGSGKSTIANLLLRLYEFDQGSIMIDGVNLKDYDVKSLRNSIGYVMQEPLLFNMSIKENIIYGNDKASDDQIREVAEIANALQFIENFEVEEEGNLAQNQSKIQQLKGIVNNLKQTNQELERILEKKDKLLDRAFQDVIQSGNIEKSKDLVLKTIWVQEQEHIKDYLNREKILNQYEKEIQKAFEQNKMMFDLQTVVDYVRRKDSQTKFEDFIAKNQERIKNKNESIKSSLELILKNDDYKINIGVTPKSDQLHQGFNKICGLKGSMLSGGQKQRIAIARALIKDPKILILDEATSALDEQSQDLVNNALEKAMIGRTSIVIAHRLSTIKNCDWICVLHKGQIVEQGTFQNLAEDDQSYFYKLKSGMEM</sequence>
<feature type="transmembrane region" description="Helical" evidence="10">
    <location>
        <begin position="246"/>
        <end position="263"/>
    </location>
</feature>
<keyword evidence="5" id="KW-0547">Nucleotide-binding</keyword>
<keyword evidence="8 10" id="KW-0472">Membrane</keyword>
<dbReference type="NCBIfam" id="NF010167">
    <property type="entry name" value="PRK13648.1"/>
    <property type="match status" value="3"/>
</dbReference>
<dbReference type="GO" id="GO:0090374">
    <property type="term" value="P:oligopeptide export from mitochondrion"/>
    <property type="evidence" value="ECO:0007669"/>
    <property type="project" value="TreeGrafter"/>
</dbReference>
<dbReference type="FunFam" id="3.40.50.300:FF:000604">
    <property type="entry name" value="ABC transporter B family member 28"/>
    <property type="match status" value="1"/>
</dbReference>
<evidence type="ECO:0000259" key="12">
    <source>
        <dbReference type="PROSITE" id="PS50929"/>
    </source>
</evidence>
<feature type="transmembrane region" description="Helical" evidence="10">
    <location>
        <begin position="721"/>
        <end position="741"/>
    </location>
</feature>
<dbReference type="Gene3D" id="1.20.1560.10">
    <property type="entry name" value="ABC transporter type 1, transmembrane domain"/>
    <property type="match status" value="1"/>
</dbReference>
<evidence type="ECO:0000256" key="9">
    <source>
        <dbReference type="SAM" id="Coils"/>
    </source>
</evidence>
<comment type="similarity">
    <text evidence="2">Belongs to the ABC transporter superfamily. ABCB family. Multidrug resistance exporter (TC 3.A.1.201) subfamily.</text>
</comment>
<proteinExistence type="inferred from homology"/>
<dbReference type="PROSITE" id="PS00211">
    <property type="entry name" value="ABC_TRANSPORTER_1"/>
    <property type="match status" value="2"/>
</dbReference>